<reference evidence="2 5" key="1">
    <citation type="submission" date="2018-09" db="EMBL/GenBank/DDBJ databases">
        <title>Roseomonas sp. nov., isolated from feces of Tibetan antelopes in the Qinghai-Tibet plateau, China.</title>
        <authorList>
            <person name="Tian Z."/>
        </authorList>
    </citation>
    <scope>NUCLEOTIDE SEQUENCE [LARGE SCALE GENOMIC DNA]</scope>
    <source>
        <strain evidence="3 4">Z23</strain>
        <strain evidence="2 5">Z24</strain>
    </source>
</reference>
<dbReference type="GO" id="GO:0016740">
    <property type="term" value="F:transferase activity"/>
    <property type="evidence" value="ECO:0007669"/>
    <property type="project" value="UniProtKB-KW"/>
</dbReference>
<evidence type="ECO:0000313" key="5">
    <source>
        <dbReference type="Proteomes" id="UP000278036"/>
    </source>
</evidence>
<feature type="domain" description="Polysaccharide pyruvyl transferase" evidence="1">
    <location>
        <begin position="58"/>
        <end position="194"/>
    </location>
</feature>
<name>A0A3A9JKP0_9PROT</name>
<accession>A0A3A9JKP0</accession>
<organism evidence="2 5">
    <name type="scientific">Teichococcus wenyumeiae</name>
    <dbReference type="NCBI Taxonomy" id="2478470"/>
    <lineage>
        <taxon>Bacteria</taxon>
        <taxon>Pseudomonadati</taxon>
        <taxon>Pseudomonadota</taxon>
        <taxon>Alphaproteobacteria</taxon>
        <taxon>Acetobacterales</taxon>
        <taxon>Roseomonadaceae</taxon>
        <taxon>Roseomonas</taxon>
    </lineage>
</organism>
<dbReference type="Proteomes" id="UP000278036">
    <property type="component" value="Unassembled WGS sequence"/>
</dbReference>
<evidence type="ECO:0000313" key="4">
    <source>
        <dbReference type="Proteomes" id="UP000274097"/>
    </source>
</evidence>
<dbReference type="Pfam" id="PF04230">
    <property type="entry name" value="PS_pyruv_trans"/>
    <property type="match status" value="1"/>
</dbReference>
<sequence>MHLVNDMVPMEWWSDAPNFGDLLAPWLVEKMSGKKPYAEKDRTNNPNYLVIGSIVSHARDASIVWGPGAFGDETNNQLNKSAQYLAVRGPLTRNKLAIAGIKCPRIYGDPALLVPDFYKPDVEKTHEIGVVVRWSEPWWNKDLKIDGVKTISLKSDDIEGVINDICSCKRIISSSLHGLIIADAYGIPNAWLASGSPRGLEFKFWDYFLTVQKPRDPRAVDLAKSNITLDLLLKEFDYDDRPMGLDLNPLRHANPFGWVPPQAA</sequence>
<dbReference type="InParanoid" id="A0A3A9JKP0"/>
<dbReference type="RefSeq" id="WP_120638200.1">
    <property type="nucleotide sequence ID" value="NZ_RFLX01000001.1"/>
</dbReference>
<proteinExistence type="predicted"/>
<dbReference type="EMBL" id="RAQU01000048">
    <property type="protein sequence ID" value="RKK04284.1"/>
    <property type="molecule type" value="Genomic_DNA"/>
</dbReference>
<comment type="caution">
    <text evidence="2">The sequence shown here is derived from an EMBL/GenBank/DDBJ whole genome shotgun (WGS) entry which is preliminary data.</text>
</comment>
<evidence type="ECO:0000313" key="2">
    <source>
        <dbReference type="EMBL" id="RKK04284.1"/>
    </source>
</evidence>
<keyword evidence="2" id="KW-0808">Transferase</keyword>
<protein>
    <submittedName>
        <fullName evidence="2">Polysaccharide pyruvyl transferase family protein</fullName>
    </submittedName>
</protein>
<dbReference type="Proteomes" id="UP000274097">
    <property type="component" value="Unassembled WGS sequence"/>
</dbReference>
<dbReference type="AlphaFoldDB" id="A0A3A9JKP0"/>
<dbReference type="InterPro" id="IPR007345">
    <property type="entry name" value="Polysacch_pyruvyl_Trfase"/>
</dbReference>
<keyword evidence="4" id="KW-1185">Reference proteome</keyword>
<evidence type="ECO:0000259" key="1">
    <source>
        <dbReference type="Pfam" id="PF04230"/>
    </source>
</evidence>
<dbReference type="EMBL" id="RFLX01000001">
    <property type="protein sequence ID" value="RMI27321.1"/>
    <property type="molecule type" value="Genomic_DNA"/>
</dbReference>
<gene>
    <name evidence="2" type="ORF">D6Z83_10120</name>
    <name evidence="3" type="ORF">EBE87_02855</name>
</gene>
<evidence type="ECO:0000313" key="3">
    <source>
        <dbReference type="EMBL" id="RMI27321.1"/>
    </source>
</evidence>